<dbReference type="Pfam" id="PF13430">
    <property type="entry name" value="DUF4112"/>
    <property type="match status" value="1"/>
</dbReference>
<protein>
    <submittedName>
        <fullName evidence="2">DUF4112 domain-containing protein</fullName>
    </submittedName>
</protein>
<dbReference type="RefSeq" id="WP_119378424.1">
    <property type="nucleotide sequence ID" value="NZ_QWGB01000004.1"/>
</dbReference>
<reference evidence="2 3" key="1">
    <citation type="submission" date="2018-08" db="EMBL/GenBank/DDBJ databases">
        <title>Henriciella mobilis sp. nov., isolated from seawater.</title>
        <authorList>
            <person name="Cheng H."/>
            <person name="Wu Y.-H."/>
            <person name="Xu X.-W."/>
            <person name="Guo L.-L."/>
        </authorList>
    </citation>
    <scope>NUCLEOTIDE SEQUENCE [LARGE SCALE GENOMIC DNA]</scope>
    <source>
        <strain evidence="2 3">CCUG66934</strain>
    </source>
</reference>
<evidence type="ECO:0000313" key="2">
    <source>
        <dbReference type="EMBL" id="RIJ26077.1"/>
    </source>
</evidence>
<accession>A0A399R849</accession>
<dbReference type="PANTHER" id="PTHR35519:SF2">
    <property type="entry name" value="PH DOMAIN PROTEIN"/>
    <property type="match status" value="1"/>
</dbReference>
<keyword evidence="3" id="KW-1185">Reference proteome</keyword>
<dbReference type="AlphaFoldDB" id="A0A399R849"/>
<name>A0A399R849_9PROT</name>
<dbReference type="InterPro" id="IPR025187">
    <property type="entry name" value="DUF4112"/>
</dbReference>
<keyword evidence="1" id="KW-0472">Membrane</keyword>
<keyword evidence="1" id="KW-1133">Transmembrane helix</keyword>
<comment type="caution">
    <text evidence="2">The sequence shown here is derived from an EMBL/GenBank/DDBJ whole genome shotgun (WGS) entry which is preliminary data.</text>
</comment>
<feature type="transmembrane region" description="Helical" evidence="1">
    <location>
        <begin position="66"/>
        <end position="87"/>
    </location>
</feature>
<evidence type="ECO:0000313" key="3">
    <source>
        <dbReference type="Proteomes" id="UP000265431"/>
    </source>
</evidence>
<proteinExistence type="predicted"/>
<dbReference type="EMBL" id="QWGB01000004">
    <property type="protein sequence ID" value="RIJ26077.1"/>
    <property type="molecule type" value="Genomic_DNA"/>
</dbReference>
<gene>
    <name evidence="2" type="ORF">D1224_01880</name>
</gene>
<dbReference type="Proteomes" id="UP000265431">
    <property type="component" value="Unassembled WGS sequence"/>
</dbReference>
<dbReference type="OrthoDB" id="513552at2"/>
<sequence>MPTGNRSDIDRLAKLLDTQFKLPGTNFRFGLDGIIGLIPGIGDTVSGGLGLYIIHRARQEGASGGLIARMIWNLLVDTLLGAIPLVGDLFDFAHKANAKNARLLQEYLDRHASEHAKPVGRGTA</sequence>
<evidence type="ECO:0000256" key="1">
    <source>
        <dbReference type="SAM" id="Phobius"/>
    </source>
</evidence>
<dbReference type="PANTHER" id="PTHR35519">
    <property type="entry name" value="MEMBRANE PROTEINS"/>
    <property type="match status" value="1"/>
</dbReference>
<organism evidence="2 3">
    <name type="scientific">Henriciella barbarensis</name>
    <dbReference type="NCBI Taxonomy" id="86342"/>
    <lineage>
        <taxon>Bacteria</taxon>
        <taxon>Pseudomonadati</taxon>
        <taxon>Pseudomonadota</taxon>
        <taxon>Alphaproteobacteria</taxon>
        <taxon>Hyphomonadales</taxon>
        <taxon>Hyphomonadaceae</taxon>
        <taxon>Henriciella</taxon>
    </lineage>
</organism>
<feature type="transmembrane region" description="Helical" evidence="1">
    <location>
        <begin position="34"/>
        <end position="54"/>
    </location>
</feature>
<keyword evidence="1" id="KW-0812">Transmembrane</keyword>